<keyword evidence="1" id="KW-0547">Nucleotide-binding</keyword>
<feature type="domain" description="AAA" evidence="3">
    <location>
        <begin position="4"/>
        <end position="157"/>
    </location>
</feature>
<dbReference type="PANTHER" id="PTHR43384">
    <property type="entry name" value="SEPTUM SITE-DETERMINING PROTEIN MIND HOMOLOG, CHLOROPLASTIC-RELATED"/>
    <property type="match status" value="1"/>
</dbReference>
<dbReference type="GO" id="GO:0005524">
    <property type="term" value="F:ATP binding"/>
    <property type="evidence" value="ECO:0007669"/>
    <property type="project" value="UniProtKB-KW"/>
</dbReference>
<accession>A0A6B0T0F9</accession>
<dbReference type="Gene3D" id="3.40.50.300">
    <property type="entry name" value="P-loop containing nucleotide triphosphate hydrolases"/>
    <property type="match status" value="1"/>
</dbReference>
<evidence type="ECO:0000313" key="4">
    <source>
        <dbReference type="EMBL" id="MXR51658.1"/>
    </source>
</evidence>
<gene>
    <name evidence="4" type="ORF">GRX03_08585</name>
</gene>
<keyword evidence="2" id="KW-0067">ATP-binding</keyword>
<reference evidence="4 5" key="1">
    <citation type="submission" date="2019-12" db="EMBL/GenBank/DDBJ databases">
        <title>Isolation and characterization of three novel carbon monoxide-oxidizing members of Halobacteria from salione crusts and soils.</title>
        <authorList>
            <person name="Myers M.R."/>
            <person name="King G.M."/>
        </authorList>
    </citation>
    <scope>NUCLEOTIDE SEQUENCE [LARGE SCALE GENOMIC DNA]</scope>
    <source>
        <strain evidence="4 5">WSH3</strain>
    </source>
</reference>
<dbReference type="Pfam" id="PF13614">
    <property type="entry name" value="AAA_31"/>
    <property type="match status" value="1"/>
</dbReference>
<dbReference type="InterPro" id="IPR025669">
    <property type="entry name" value="AAA_dom"/>
</dbReference>
<proteinExistence type="predicted"/>
<dbReference type="EMBL" id="WUUT01000003">
    <property type="protein sequence ID" value="MXR51658.1"/>
    <property type="molecule type" value="Genomic_DNA"/>
</dbReference>
<sequence length="243" mass="25136">MSTRIAAVVGATGGAGTTRLTIESAALLAATGRSVAVFDAAVQTQGLAAYTEQRIEDDLTALLTEEADLDETLYEMDLDLPGVVNLCPAWCPFERLSRAKTAGAANRFEQQLAAAALSHDAVLVDTPPIGGNQAIAGVNAADRIGVVAPDTLRGRDGVALTRERLADIGLASDAVVANRSTEAVLDADVHVPEAPETAPRSAPACLPPDDEFTPAIMGLVEALLGVEPDIELPDSGRFSGLLQ</sequence>
<dbReference type="Proteomes" id="UP000466535">
    <property type="component" value="Unassembled WGS sequence"/>
</dbReference>
<dbReference type="AlphaFoldDB" id="A0A6B0T0F9"/>
<protein>
    <submittedName>
        <fullName evidence="4">AAA family ATPase</fullName>
    </submittedName>
</protein>
<dbReference type="GO" id="GO:0016887">
    <property type="term" value="F:ATP hydrolysis activity"/>
    <property type="evidence" value="ECO:0007669"/>
    <property type="project" value="TreeGrafter"/>
</dbReference>
<organism evidence="4 5">
    <name type="scientific">Halovenus carboxidivorans</name>
    <dbReference type="NCBI Taxonomy" id="2692199"/>
    <lineage>
        <taxon>Archaea</taxon>
        <taxon>Methanobacteriati</taxon>
        <taxon>Methanobacteriota</taxon>
        <taxon>Stenosarchaea group</taxon>
        <taxon>Halobacteria</taxon>
        <taxon>Halobacteriales</taxon>
        <taxon>Haloarculaceae</taxon>
        <taxon>Halovenus</taxon>
    </lineage>
</organism>
<dbReference type="PANTHER" id="PTHR43384:SF6">
    <property type="entry name" value="SEPTUM SITE-DETERMINING PROTEIN MIND HOMOLOG, CHLOROPLASTIC"/>
    <property type="match status" value="1"/>
</dbReference>
<evidence type="ECO:0000313" key="5">
    <source>
        <dbReference type="Proteomes" id="UP000466535"/>
    </source>
</evidence>
<dbReference type="GO" id="GO:0009898">
    <property type="term" value="C:cytoplasmic side of plasma membrane"/>
    <property type="evidence" value="ECO:0007669"/>
    <property type="project" value="TreeGrafter"/>
</dbReference>
<keyword evidence="5" id="KW-1185">Reference proteome</keyword>
<evidence type="ECO:0000259" key="3">
    <source>
        <dbReference type="Pfam" id="PF13614"/>
    </source>
</evidence>
<dbReference type="GO" id="GO:0051782">
    <property type="term" value="P:negative regulation of cell division"/>
    <property type="evidence" value="ECO:0007669"/>
    <property type="project" value="TreeGrafter"/>
</dbReference>
<evidence type="ECO:0000256" key="1">
    <source>
        <dbReference type="ARBA" id="ARBA00022741"/>
    </source>
</evidence>
<dbReference type="InterPro" id="IPR050625">
    <property type="entry name" value="ParA/MinD_ATPase"/>
</dbReference>
<comment type="caution">
    <text evidence="4">The sequence shown here is derived from an EMBL/GenBank/DDBJ whole genome shotgun (WGS) entry which is preliminary data.</text>
</comment>
<dbReference type="OrthoDB" id="313523at2157"/>
<dbReference type="SUPFAM" id="SSF52540">
    <property type="entry name" value="P-loop containing nucleoside triphosphate hydrolases"/>
    <property type="match status" value="1"/>
</dbReference>
<name>A0A6B0T0F9_9EURY</name>
<dbReference type="GO" id="GO:0005829">
    <property type="term" value="C:cytosol"/>
    <property type="evidence" value="ECO:0007669"/>
    <property type="project" value="TreeGrafter"/>
</dbReference>
<dbReference type="InterPro" id="IPR027417">
    <property type="entry name" value="P-loop_NTPase"/>
</dbReference>
<evidence type="ECO:0000256" key="2">
    <source>
        <dbReference type="ARBA" id="ARBA00022840"/>
    </source>
</evidence>
<dbReference type="RefSeq" id="WP_159763802.1">
    <property type="nucleotide sequence ID" value="NZ_WUUT01000003.1"/>
</dbReference>